<gene>
    <name evidence="1" type="ORF">AMATHDRAFT_64673</name>
</gene>
<sequence length="491" mass="56401">MIPDLPIDVWLYTVQFIPEDELDRLLSLNSLFFHLVMQKRYREVFIDYMNAKAMRRLSRLKDPFVAQLARVLHMRLSFPLPVQSRVSPSRPTTPTLHERVRSVVNYFMGYWLPSEKSQPSPPTNVPSLDEVASIFPALVNLDEFTVFFSNVPDLIDMVPFFASAWTTFGHRLRKLSLGGDLDGFKRFLLTQPDLSSLEELSLEFPRQFSENTNSASILVDHVAPFTNRLASQLRFLRIWCWMDVGISSYLKLLGPFPNLQTISCMGPFNRAFLDDGTGIFHFLTQTQQLQNLELRLNPAGVRINPLAESQLVRWLSDCASTSKVFNNLQSLQLYPTNRPEGMNVMLKCVQQSLHSLTALSIRDRYLHTEEIRTLATALKDSTELTFLRMNVWMMNIELFDVLSHALPHLRRLSLYLSDVGSFPADTGELQEMLQEREYTEWKLVDFGIWCGGHELDIDTMKAIAQRIPTVKSFWGGGEHSIFPVLYGNPFP</sequence>
<organism evidence="1 2">
    <name type="scientific">Amanita thiersii Skay4041</name>
    <dbReference type="NCBI Taxonomy" id="703135"/>
    <lineage>
        <taxon>Eukaryota</taxon>
        <taxon>Fungi</taxon>
        <taxon>Dikarya</taxon>
        <taxon>Basidiomycota</taxon>
        <taxon>Agaricomycotina</taxon>
        <taxon>Agaricomycetes</taxon>
        <taxon>Agaricomycetidae</taxon>
        <taxon>Agaricales</taxon>
        <taxon>Pluteineae</taxon>
        <taxon>Amanitaceae</taxon>
        <taxon>Amanita</taxon>
    </lineage>
</organism>
<evidence type="ECO:0000313" key="2">
    <source>
        <dbReference type="Proteomes" id="UP000242287"/>
    </source>
</evidence>
<dbReference type="AlphaFoldDB" id="A0A2A9NKG5"/>
<evidence type="ECO:0000313" key="1">
    <source>
        <dbReference type="EMBL" id="PFH48747.1"/>
    </source>
</evidence>
<accession>A0A2A9NKG5</accession>
<keyword evidence="2" id="KW-1185">Reference proteome</keyword>
<dbReference type="EMBL" id="KZ302051">
    <property type="protein sequence ID" value="PFH48747.1"/>
    <property type="molecule type" value="Genomic_DNA"/>
</dbReference>
<protein>
    <recommendedName>
        <fullName evidence="3">F-box domain-containing protein</fullName>
    </recommendedName>
</protein>
<dbReference type="InterPro" id="IPR032675">
    <property type="entry name" value="LRR_dom_sf"/>
</dbReference>
<name>A0A2A9NKG5_9AGAR</name>
<evidence type="ECO:0008006" key="3">
    <source>
        <dbReference type="Google" id="ProtNLM"/>
    </source>
</evidence>
<dbReference type="SUPFAM" id="SSF52047">
    <property type="entry name" value="RNI-like"/>
    <property type="match status" value="1"/>
</dbReference>
<dbReference type="OrthoDB" id="3071584at2759"/>
<dbReference type="Proteomes" id="UP000242287">
    <property type="component" value="Unassembled WGS sequence"/>
</dbReference>
<reference evidence="1 2" key="1">
    <citation type="submission" date="2014-02" db="EMBL/GenBank/DDBJ databases">
        <title>Transposable element dynamics among asymbiotic and ectomycorrhizal Amanita fungi.</title>
        <authorList>
            <consortium name="DOE Joint Genome Institute"/>
            <person name="Hess J."/>
            <person name="Skrede I."/>
            <person name="Wolfe B."/>
            <person name="LaButti K."/>
            <person name="Ohm R.A."/>
            <person name="Grigoriev I.V."/>
            <person name="Pringle A."/>
        </authorList>
    </citation>
    <scope>NUCLEOTIDE SEQUENCE [LARGE SCALE GENOMIC DNA]</scope>
    <source>
        <strain evidence="1 2">SKay4041</strain>
    </source>
</reference>
<proteinExistence type="predicted"/>
<dbReference type="Gene3D" id="3.80.10.10">
    <property type="entry name" value="Ribonuclease Inhibitor"/>
    <property type="match status" value="1"/>
</dbReference>